<evidence type="ECO:0000313" key="2">
    <source>
        <dbReference type="Proteomes" id="UP001142444"/>
    </source>
</evidence>
<accession>A0A9X4JCK3</accession>
<organism evidence="1 2">
    <name type="scientific">Actinobacillus equuli subsp. equuli</name>
    <dbReference type="NCBI Taxonomy" id="202947"/>
    <lineage>
        <taxon>Bacteria</taxon>
        <taxon>Pseudomonadati</taxon>
        <taxon>Pseudomonadota</taxon>
        <taxon>Gammaproteobacteria</taxon>
        <taxon>Pasteurellales</taxon>
        <taxon>Pasteurellaceae</taxon>
        <taxon>Actinobacillus</taxon>
    </lineage>
</organism>
<protein>
    <submittedName>
        <fullName evidence="1">Uncharacterized protein</fullName>
    </submittedName>
</protein>
<dbReference type="Proteomes" id="UP001142444">
    <property type="component" value="Unassembled WGS sequence"/>
</dbReference>
<comment type="caution">
    <text evidence="1">The sequence shown here is derived from an EMBL/GenBank/DDBJ whole genome shotgun (WGS) entry which is preliminary data.</text>
</comment>
<gene>
    <name evidence="1" type="ORF">OQ257_01915</name>
</gene>
<dbReference type="RefSeq" id="WP_275217197.1">
    <property type="nucleotide sequence ID" value="NZ_JAPHVQ010000001.1"/>
</dbReference>
<keyword evidence="2" id="KW-1185">Reference proteome</keyword>
<reference evidence="1" key="1">
    <citation type="submission" date="2022-11" db="EMBL/GenBank/DDBJ databases">
        <authorList>
            <person name="Kamali M."/>
            <person name="Peak L."/>
            <person name="Go Y.Y."/>
            <person name="Balasuriya U.B.R."/>
            <person name="Carossino M."/>
        </authorList>
    </citation>
    <scope>NUCLEOTIDE SEQUENCE</scope>
    <source>
        <strain evidence="1">4524</strain>
    </source>
</reference>
<name>A0A9X4JCK3_ACTEU</name>
<proteinExistence type="predicted"/>
<dbReference type="EMBL" id="JAPHVQ010000001">
    <property type="protein sequence ID" value="MDE8033928.1"/>
    <property type="molecule type" value="Genomic_DNA"/>
</dbReference>
<reference evidence="1" key="2">
    <citation type="journal article" date="2023" name="Pathogens">
        <title>Pathological Features and Genomic Characterization of an Actinobacillus equuli subsp. equuli Bearing Unique Virulence-Associated Genes from an Adult Horse with Pleuropneumonia.</title>
        <authorList>
            <person name="Kamali M."/>
            <person name="Carossino M."/>
            <person name="Del Piero F."/>
            <person name="Peak L."/>
            <person name="Mitchell M.S."/>
            <person name="Willette J."/>
            <person name="Baker R."/>
            <person name="Li F."/>
            <person name="Kenez A."/>
            <person name="Balasuriya U.B.R."/>
            <person name="Go Y.Y."/>
        </authorList>
    </citation>
    <scope>NUCLEOTIDE SEQUENCE</scope>
    <source>
        <strain evidence="1">4524</strain>
    </source>
</reference>
<dbReference type="AlphaFoldDB" id="A0A9X4JCK3"/>
<sequence length="77" mass="8666">MNVLLIILRNEDIFESYVDSYKNGFETVPAGLGGSITKYKPESIIPTGIGSLSENIFSKPLDYIKGNYENFKKDDEK</sequence>
<evidence type="ECO:0000313" key="1">
    <source>
        <dbReference type="EMBL" id="MDE8033928.1"/>
    </source>
</evidence>